<dbReference type="RefSeq" id="WP_263414545.1">
    <property type="nucleotide sequence ID" value="NZ_BAABBH010000001.1"/>
</dbReference>
<evidence type="ECO:0000256" key="4">
    <source>
        <dbReference type="ARBA" id="ARBA00022801"/>
    </source>
</evidence>
<sequence length="554" mass="56931">MTRSHRFGVAALSMAATLLGSSVFAQTLTAWAPTATQALPLSTLVSATDLGPLPVSTPVTVRLGLAVQNKAALLSLVKAQSDPKSASYGKFLTPAQFATSFGAPAAQVSAVVQYLQSAGFGNIKVEPNNLIVSADGTAAQASAAFNTPLEKISQFGKQVYVNTSAAQVPASLGGIVTAVLGLNTAGQMKPNLALPSTPLPQYAVSYTPKQFQHLYSADYVAPANNATIAIMAEGDMTGVLSDLRLAEASFGLPQVPVEVVQVGLASPDVSGADEWDMDTQYSTGMAGNVSKLYLYATTSLSDSDLALEFSRWATDNKAKAASASLGECEAFPYLDGSMLVDDMIFLEAAAQGQTFFASSGDTGSFCSVGTPNGVPAGAPLVEYPAASPYVVGVGGTTLLANQNGNYNQEITWYAGGGGLSQFEGATFWQKAASPVLAQSNTRSVPDIALDADPYTGASVYVNGAAEGVGGTSLSSPLALGIWARAVSSNPNLGFAPIRLYSLYDGTGVTGAYPYGGFHDITVGSNGLYTALPGFDFTTGLGSVIVDQLTLALSR</sequence>
<feature type="chain" id="PRO_5046560449" evidence="8">
    <location>
        <begin position="26"/>
        <end position="554"/>
    </location>
</feature>
<evidence type="ECO:0000256" key="2">
    <source>
        <dbReference type="ARBA" id="ARBA00022670"/>
    </source>
</evidence>
<evidence type="ECO:0000313" key="10">
    <source>
        <dbReference type="EMBL" id="MFN2977286.1"/>
    </source>
</evidence>
<evidence type="ECO:0000259" key="9">
    <source>
        <dbReference type="PROSITE" id="PS51695"/>
    </source>
</evidence>
<dbReference type="EMBL" id="JBJYXY010000001">
    <property type="protein sequence ID" value="MFN2977286.1"/>
    <property type="molecule type" value="Genomic_DNA"/>
</dbReference>
<organism evidence="10 11">
    <name type="scientific">Terriglobus aquaticus</name>
    <dbReference type="NCBI Taxonomy" id="940139"/>
    <lineage>
        <taxon>Bacteria</taxon>
        <taxon>Pseudomonadati</taxon>
        <taxon>Acidobacteriota</taxon>
        <taxon>Terriglobia</taxon>
        <taxon>Terriglobales</taxon>
        <taxon>Acidobacteriaceae</taxon>
        <taxon>Terriglobus</taxon>
    </lineage>
</organism>
<dbReference type="InterPro" id="IPR050819">
    <property type="entry name" value="Tripeptidyl-peptidase_I"/>
</dbReference>
<dbReference type="PANTHER" id="PTHR14218:SF15">
    <property type="entry name" value="TRIPEPTIDYL-PEPTIDASE 1"/>
    <property type="match status" value="1"/>
</dbReference>
<dbReference type="InterPro" id="IPR015366">
    <property type="entry name" value="S53_propep"/>
</dbReference>
<proteinExistence type="predicted"/>
<dbReference type="Gene3D" id="3.40.50.200">
    <property type="entry name" value="Peptidase S8/S53 domain"/>
    <property type="match status" value="1"/>
</dbReference>
<keyword evidence="2 10" id="KW-0645">Protease</keyword>
<dbReference type="InterPro" id="IPR036852">
    <property type="entry name" value="Peptidase_S8/S53_dom_sf"/>
</dbReference>
<keyword evidence="6" id="KW-0106">Calcium</keyword>
<reference evidence="10 11" key="1">
    <citation type="submission" date="2024-12" db="EMBL/GenBank/DDBJ databases">
        <authorList>
            <person name="Lee Y."/>
        </authorList>
    </citation>
    <scope>NUCLEOTIDE SEQUENCE [LARGE SCALE GENOMIC DNA]</scope>
    <source>
        <strain evidence="10 11">03SUJ4</strain>
    </source>
</reference>
<comment type="caution">
    <text evidence="10">The sequence shown here is derived from an EMBL/GenBank/DDBJ whole genome shotgun (WGS) entry which is preliminary data.</text>
</comment>
<dbReference type="CDD" id="cd04056">
    <property type="entry name" value="Peptidases_S53"/>
    <property type="match status" value="1"/>
</dbReference>
<keyword evidence="11" id="KW-1185">Reference proteome</keyword>
<evidence type="ECO:0000256" key="6">
    <source>
        <dbReference type="ARBA" id="ARBA00022837"/>
    </source>
</evidence>
<protein>
    <submittedName>
        <fullName evidence="10">Protease pro-enzyme activation domain-containing protein</fullName>
    </submittedName>
</protein>
<evidence type="ECO:0000256" key="3">
    <source>
        <dbReference type="ARBA" id="ARBA00022723"/>
    </source>
</evidence>
<evidence type="ECO:0000313" key="11">
    <source>
        <dbReference type="Proteomes" id="UP001634747"/>
    </source>
</evidence>
<feature type="signal peptide" evidence="8">
    <location>
        <begin position="1"/>
        <end position="25"/>
    </location>
</feature>
<dbReference type="PANTHER" id="PTHR14218">
    <property type="entry name" value="PROTEASE S8 TRIPEPTIDYL PEPTIDASE I CLN2"/>
    <property type="match status" value="1"/>
</dbReference>
<dbReference type="GO" id="GO:0008233">
    <property type="term" value="F:peptidase activity"/>
    <property type="evidence" value="ECO:0007669"/>
    <property type="project" value="UniProtKB-KW"/>
</dbReference>
<evidence type="ECO:0000256" key="8">
    <source>
        <dbReference type="SAM" id="SignalP"/>
    </source>
</evidence>
<gene>
    <name evidence="10" type="ORF">ACK2TP_16065</name>
</gene>
<evidence type="ECO:0000256" key="7">
    <source>
        <dbReference type="ARBA" id="ARBA00023145"/>
    </source>
</evidence>
<dbReference type="SMART" id="SM00944">
    <property type="entry name" value="Pro-kuma_activ"/>
    <property type="match status" value="1"/>
</dbReference>
<dbReference type="InterPro" id="IPR000209">
    <property type="entry name" value="Peptidase_S8/S53_dom"/>
</dbReference>
<keyword evidence="5" id="KW-0720">Serine protease</keyword>
<dbReference type="GO" id="GO:0006508">
    <property type="term" value="P:proteolysis"/>
    <property type="evidence" value="ECO:0007669"/>
    <property type="project" value="UniProtKB-KW"/>
</dbReference>
<keyword evidence="8" id="KW-0732">Signal</keyword>
<dbReference type="SUPFAM" id="SSF54897">
    <property type="entry name" value="Protease propeptides/inhibitors"/>
    <property type="match status" value="1"/>
</dbReference>
<dbReference type="InterPro" id="IPR030400">
    <property type="entry name" value="Sedolisin_dom"/>
</dbReference>
<keyword evidence="7" id="KW-0865">Zymogen</keyword>
<dbReference type="Proteomes" id="UP001634747">
    <property type="component" value="Unassembled WGS sequence"/>
</dbReference>
<keyword evidence="3" id="KW-0479">Metal-binding</keyword>
<dbReference type="CDD" id="cd11377">
    <property type="entry name" value="Pro-peptidase_S53"/>
    <property type="match status" value="1"/>
</dbReference>
<dbReference type="Pfam" id="PF00082">
    <property type="entry name" value="Peptidase_S8"/>
    <property type="match status" value="1"/>
</dbReference>
<dbReference type="PROSITE" id="PS51695">
    <property type="entry name" value="SEDOLISIN"/>
    <property type="match status" value="1"/>
</dbReference>
<feature type="domain" description="Peptidase S53" evidence="9">
    <location>
        <begin position="205"/>
        <end position="554"/>
    </location>
</feature>
<comment type="cofactor">
    <cofactor evidence="1">
        <name>Ca(2+)</name>
        <dbReference type="ChEBI" id="CHEBI:29108"/>
    </cofactor>
</comment>
<dbReference type="Pfam" id="PF09286">
    <property type="entry name" value="Pro-kuma_activ"/>
    <property type="match status" value="1"/>
</dbReference>
<name>A0ABW9KNB6_9BACT</name>
<evidence type="ECO:0000256" key="1">
    <source>
        <dbReference type="ARBA" id="ARBA00001913"/>
    </source>
</evidence>
<accession>A0ABW9KNB6</accession>
<dbReference type="SUPFAM" id="SSF52743">
    <property type="entry name" value="Subtilisin-like"/>
    <property type="match status" value="1"/>
</dbReference>
<evidence type="ECO:0000256" key="5">
    <source>
        <dbReference type="ARBA" id="ARBA00022825"/>
    </source>
</evidence>
<keyword evidence="4" id="KW-0378">Hydrolase</keyword>